<organism evidence="13 14">
    <name type="scientific">Fontimonas thermophila</name>
    <dbReference type="NCBI Taxonomy" id="1076937"/>
    <lineage>
        <taxon>Bacteria</taxon>
        <taxon>Pseudomonadati</taxon>
        <taxon>Pseudomonadota</taxon>
        <taxon>Gammaproteobacteria</taxon>
        <taxon>Nevskiales</taxon>
        <taxon>Nevskiaceae</taxon>
        <taxon>Fontimonas</taxon>
    </lineage>
</organism>
<comment type="subcellular location">
    <subcellularLocation>
        <location evidence="2 12">Cell inner membrane</location>
        <topology evidence="2 12">Single-pass membrane protein</topology>
    </subcellularLocation>
</comment>
<name>A0A1I2IV33_9GAMM</name>
<keyword evidence="14" id="KW-1185">Reference proteome</keyword>
<keyword evidence="10 12" id="KW-1133">Transmembrane helix</keyword>
<keyword evidence="7 12" id="KW-0997">Cell inner membrane</keyword>
<evidence type="ECO:0000256" key="9">
    <source>
        <dbReference type="ARBA" id="ARBA00022748"/>
    </source>
</evidence>
<evidence type="ECO:0000256" key="6">
    <source>
        <dbReference type="ARBA" id="ARBA00022475"/>
    </source>
</evidence>
<keyword evidence="9 12" id="KW-0201">Cytochrome c-type biogenesis</keyword>
<dbReference type="NCBIfam" id="TIGR03141">
    <property type="entry name" value="cytochro_ccmD"/>
    <property type="match status" value="1"/>
</dbReference>
<keyword evidence="11 12" id="KW-0472">Membrane</keyword>
<keyword evidence="6 12" id="KW-1003">Cell membrane</keyword>
<dbReference type="InterPro" id="IPR007078">
    <property type="entry name" value="Haem_export_protD_CcmD"/>
</dbReference>
<evidence type="ECO:0000313" key="14">
    <source>
        <dbReference type="Proteomes" id="UP000199771"/>
    </source>
</evidence>
<dbReference type="RefSeq" id="WP_091533007.1">
    <property type="nucleotide sequence ID" value="NZ_FOOC01000004.1"/>
</dbReference>
<evidence type="ECO:0000256" key="7">
    <source>
        <dbReference type="ARBA" id="ARBA00022519"/>
    </source>
</evidence>
<protein>
    <recommendedName>
        <fullName evidence="4 12">Heme exporter protein D</fullName>
    </recommendedName>
</protein>
<evidence type="ECO:0000313" key="13">
    <source>
        <dbReference type="EMBL" id="SFF45600.1"/>
    </source>
</evidence>
<evidence type="ECO:0000256" key="4">
    <source>
        <dbReference type="ARBA" id="ARBA00016461"/>
    </source>
</evidence>
<evidence type="ECO:0000256" key="2">
    <source>
        <dbReference type="ARBA" id="ARBA00004377"/>
    </source>
</evidence>
<comment type="similarity">
    <text evidence="3 12">Belongs to the CcmD/CycX/HelD family.</text>
</comment>
<evidence type="ECO:0000256" key="1">
    <source>
        <dbReference type="ARBA" id="ARBA00002442"/>
    </source>
</evidence>
<proteinExistence type="inferred from homology"/>
<evidence type="ECO:0000256" key="3">
    <source>
        <dbReference type="ARBA" id="ARBA00008741"/>
    </source>
</evidence>
<dbReference type="GO" id="GO:0017004">
    <property type="term" value="P:cytochrome complex assembly"/>
    <property type="evidence" value="ECO:0007669"/>
    <property type="project" value="UniProtKB-KW"/>
</dbReference>
<evidence type="ECO:0000256" key="8">
    <source>
        <dbReference type="ARBA" id="ARBA00022692"/>
    </source>
</evidence>
<reference evidence="13 14" key="1">
    <citation type="submission" date="2016-10" db="EMBL/GenBank/DDBJ databases">
        <authorList>
            <person name="de Groot N.N."/>
        </authorList>
    </citation>
    <scope>NUCLEOTIDE SEQUENCE [LARGE SCALE GENOMIC DNA]</scope>
    <source>
        <strain evidence="13 14">DSM 23609</strain>
    </source>
</reference>
<evidence type="ECO:0000256" key="11">
    <source>
        <dbReference type="ARBA" id="ARBA00023136"/>
    </source>
</evidence>
<keyword evidence="5 12" id="KW-0813">Transport</keyword>
<comment type="function">
    <text evidence="1 12">Required for the export of heme to the periplasm for the biogenesis of c-type cytochromes.</text>
</comment>
<dbReference type="GO" id="GO:0005886">
    <property type="term" value="C:plasma membrane"/>
    <property type="evidence" value="ECO:0007669"/>
    <property type="project" value="UniProtKB-SubCell"/>
</dbReference>
<sequence length="40" mass="4777">MSGYAPYVWGSFGFTAMVLAWNWWAPRSRRRRILEAELDE</sequence>
<keyword evidence="8 12" id="KW-0812">Transmembrane</keyword>
<dbReference type="Pfam" id="PF04995">
    <property type="entry name" value="CcmD"/>
    <property type="match status" value="1"/>
</dbReference>
<dbReference type="AlphaFoldDB" id="A0A1I2IV33"/>
<dbReference type="OrthoDB" id="9815607at2"/>
<evidence type="ECO:0000256" key="10">
    <source>
        <dbReference type="ARBA" id="ARBA00022989"/>
    </source>
</evidence>
<dbReference type="STRING" id="1076937.SAMN04488120_104252"/>
<gene>
    <name evidence="13" type="ORF">SAMN04488120_104252</name>
</gene>
<dbReference type="Proteomes" id="UP000199771">
    <property type="component" value="Unassembled WGS sequence"/>
</dbReference>
<dbReference type="GO" id="GO:0015886">
    <property type="term" value="P:heme transport"/>
    <property type="evidence" value="ECO:0007669"/>
    <property type="project" value="InterPro"/>
</dbReference>
<evidence type="ECO:0000256" key="5">
    <source>
        <dbReference type="ARBA" id="ARBA00022448"/>
    </source>
</evidence>
<accession>A0A1I2IV33</accession>
<feature type="transmembrane region" description="Helical" evidence="12">
    <location>
        <begin position="6"/>
        <end position="24"/>
    </location>
</feature>
<evidence type="ECO:0000256" key="12">
    <source>
        <dbReference type="RuleBase" id="RU363101"/>
    </source>
</evidence>
<dbReference type="EMBL" id="FOOC01000004">
    <property type="protein sequence ID" value="SFF45600.1"/>
    <property type="molecule type" value="Genomic_DNA"/>
</dbReference>